<dbReference type="GO" id="GO:0006893">
    <property type="term" value="P:Golgi to plasma membrane transport"/>
    <property type="evidence" value="ECO:0007669"/>
    <property type="project" value="UniProtKB-ARBA"/>
</dbReference>
<dbReference type="HOGENOM" id="CLU_014275_0_0_1"/>
<dbReference type="RefSeq" id="XP_002421486.1">
    <property type="nucleotide sequence ID" value="XM_002421441.1"/>
</dbReference>
<keyword evidence="3" id="KW-1185">Reference proteome</keyword>
<dbReference type="InterPro" id="IPR011990">
    <property type="entry name" value="TPR-like_helical_dom_sf"/>
</dbReference>
<dbReference type="Gene3D" id="1.25.40.10">
    <property type="entry name" value="Tetratricopeptide repeat domain"/>
    <property type="match status" value="2"/>
</dbReference>
<dbReference type="eggNOG" id="ENOG502QRF3">
    <property type="taxonomic scope" value="Eukaryota"/>
</dbReference>
<evidence type="ECO:0000313" key="3">
    <source>
        <dbReference type="Proteomes" id="UP000002605"/>
    </source>
</evidence>
<dbReference type="PANTHER" id="PTHR31975">
    <property type="entry name" value="BUD SITE SELECTION PROTEIN 7-RELATED"/>
    <property type="match status" value="1"/>
</dbReference>
<dbReference type="VEuPathDB" id="FungiDB:CD36_72720"/>
<dbReference type="GeneID" id="8049181"/>
<protein>
    <submittedName>
        <fullName evidence="2">Chitin biosynthesis effector, putative</fullName>
    </submittedName>
</protein>
<dbReference type="KEGG" id="cdu:CD36_72720"/>
<dbReference type="EMBL" id="FM992694">
    <property type="protein sequence ID" value="CAX40823.1"/>
    <property type="molecule type" value="Genomic_DNA"/>
</dbReference>
<accession>B9WKH1</accession>
<dbReference type="CGD" id="CAL0000163527">
    <property type="gene designation" value="Cd36_72720"/>
</dbReference>
<organism evidence="2 3">
    <name type="scientific">Candida dubliniensis (strain CD36 / ATCC MYA-646 / CBS 7987 / NCPF 3949 / NRRL Y-17841)</name>
    <name type="common">Yeast</name>
    <dbReference type="NCBI Taxonomy" id="573826"/>
    <lineage>
        <taxon>Eukaryota</taxon>
        <taxon>Fungi</taxon>
        <taxon>Dikarya</taxon>
        <taxon>Ascomycota</taxon>
        <taxon>Saccharomycotina</taxon>
        <taxon>Pichiomycetes</taxon>
        <taxon>Debaryomycetaceae</taxon>
        <taxon>Candida/Lodderomyces clade</taxon>
        <taxon>Candida</taxon>
    </lineage>
</organism>
<proteinExistence type="predicted"/>
<dbReference type="PANTHER" id="PTHR31975:SF1">
    <property type="entry name" value="BUD SITE SELECTION PROTEIN 7-RELATED"/>
    <property type="match status" value="1"/>
</dbReference>
<evidence type="ECO:0000313" key="1">
    <source>
        <dbReference type="CGD" id="CAL0000163527"/>
    </source>
</evidence>
<sequence length="760" mass="87270">MTTSFSFSPSAEATPTIREDNFGETLGIRANLQHQDIGPPDLIHRSIYAGSKSALYNQNDFVKDKQKKDDDGYVGYYHFVNGLRPQSSENYIMDIVKYGAPYKRDVIVTYCTYNIFSKSDFRVKYIIHHKDLSVDRTYQIAGRTVTDIPVNYLQELDASQIVRFIYYLDNLDDQFVGLVNFPDFVKDKEAIATSLDILAKHLRKGFMTGTSSAYGAPTSCGNDKKTNYYRNRLVDAIIRLEKLGDYNISQSIKSSYGDEFNYVILKLIKDELEYIQLINDSIKDNLYSTHSALILVEQVKFLISKEQYKLALEIAKKTILILPLDYDCWFYLALSYILVKDIENALLVINSLPIIINKNKGAHDPPDLFVSTFIERLELEEVISEKSFYEYFPNPKNTNGEHIASIRKMWNDLFLFNPLSRHPIVGQHFSQSPLVNSSAIEIASVDTILVKTCAPSSTKNAFASQSAGSSASSILNYARKSTWGRTYDLLSFMVALVGWEHVISIKERLFKSNVESTTAGNNNYVVNHGAKERLVTCEAWLEQLFITIYEDLRTLMITIANNTNQERSALEWEMIGLLGWSVKHNLRDSISSLVTSVIGKNVQGEFDYFGTVQLLEIYDEFILDSPGYMDSYNGKFLSNKLILRVSSKQMCDSLVKSLEKEYFKLDFVLLAIMKLVSWNVRWYQYVPDYLVMSILQKLIAKYDSVYIMTTIRIIFEQNKKQKTTKSLFGKKKKEGPYEFVEGDTIYDYMDYLVNWIDSIY</sequence>
<reference evidence="2 3" key="1">
    <citation type="journal article" date="2009" name="Genome Res.">
        <title>Comparative genomics of the fungal pathogens Candida dubliniensis and Candida albicans.</title>
        <authorList>
            <person name="Jackson A.P."/>
            <person name="Gamble J.A."/>
            <person name="Yeomans T."/>
            <person name="Moran G.P."/>
            <person name="Saunders D."/>
            <person name="Harris D."/>
            <person name="Aslett M."/>
            <person name="Barrell J.F."/>
            <person name="Butler G."/>
            <person name="Citiulo F."/>
            <person name="Coleman D.C."/>
            <person name="de Groot P.W.J."/>
            <person name="Goodwin T.J."/>
            <person name="Quail M.A."/>
            <person name="McQuillan J."/>
            <person name="Munro C.A."/>
            <person name="Pain A."/>
            <person name="Poulter R.T."/>
            <person name="Rajandream M.A."/>
            <person name="Renauld H."/>
            <person name="Spiering M.J."/>
            <person name="Tivey A."/>
            <person name="Gow N.A.R."/>
            <person name="Barrell B."/>
            <person name="Sullivan D.J."/>
            <person name="Berriman M."/>
        </authorList>
    </citation>
    <scope>NUCLEOTIDE SEQUENCE [LARGE SCALE GENOMIC DNA]</scope>
    <source>
        <strain evidence="3">CD36 / ATCC MYA-646 / CBS 7987 / NCPF 3949 / NRRL Y-17841</strain>
    </source>
</reference>
<dbReference type="Proteomes" id="UP000002605">
    <property type="component" value="Chromosome 7"/>
</dbReference>
<dbReference type="GO" id="GO:0034044">
    <property type="term" value="C:exomer complex"/>
    <property type="evidence" value="ECO:0007669"/>
    <property type="project" value="TreeGrafter"/>
</dbReference>
<dbReference type="Pfam" id="PF09295">
    <property type="entry name" value="ChAPs"/>
    <property type="match status" value="1"/>
</dbReference>
<dbReference type="OrthoDB" id="434695at2759"/>
<dbReference type="InterPro" id="IPR015374">
    <property type="entry name" value="ChAPs"/>
</dbReference>
<dbReference type="AlphaFoldDB" id="B9WKH1"/>
<gene>
    <name evidence="1" type="ordered locus">Cd36_72720</name>
    <name evidence="2" type="ORF">CD36_72720</name>
</gene>
<name>B9WKH1_CANDC</name>
<dbReference type="SUPFAM" id="SSF48452">
    <property type="entry name" value="TPR-like"/>
    <property type="match status" value="1"/>
</dbReference>
<evidence type="ECO:0000313" key="2">
    <source>
        <dbReference type="EMBL" id="CAX40823.1"/>
    </source>
</evidence>